<organism evidence="1 2">
    <name type="scientific">Necator americanus</name>
    <name type="common">Human hookworm</name>
    <dbReference type="NCBI Taxonomy" id="51031"/>
    <lineage>
        <taxon>Eukaryota</taxon>
        <taxon>Metazoa</taxon>
        <taxon>Ecdysozoa</taxon>
        <taxon>Nematoda</taxon>
        <taxon>Chromadorea</taxon>
        <taxon>Rhabditida</taxon>
        <taxon>Rhabditina</taxon>
        <taxon>Rhabditomorpha</taxon>
        <taxon>Strongyloidea</taxon>
        <taxon>Ancylostomatidae</taxon>
        <taxon>Bunostominae</taxon>
        <taxon>Necator</taxon>
    </lineage>
</organism>
<gene>
    <name evidence="1" type="primary">Necator_chrIV.g16515</name>
    <name evidence="1" type="ORF">RB195_003218</name>
</gene>
<name>A0ABR1DMJ4_NECAM</name>
<dbReference type="EMBL" id="JAVFWL010000004">
    <property type="protein sequence ID" value="KAK6751670.1"/>
    <property type="molecule type" value="Genomic_DNA"/>
</dbReference>
<evidence type="ECO:0008006" key="3">
    <source>
        <dbReference type="Google" id="ProtNLM"/>
    </source>
</evidence>
<evidence type="ECO:0000313" key="1">
    <source>
        <dbReference type="EMBL" id="KAK6751670.1"/>
    </source>
</evidence>
<sequence length="341" mass="36974">MHICCSLKPPRIARIPPERAICPASHPVISNDRQHLRLCSQCQNGICTPFRSSDVSICCHSSSAFCGPGSNIEMDGLLARDCSKLPCSEGYECSLAPSGSRVCCSLAECSSGQRARAVCAAGCRRDEECEVINGQRWCCPATPKRCPGNALSNGAQCSSESPTCDEGFECRESMDRNGFLCCQIPEVKKSVVSLIKGRPNSKRPNEWIPPTTLPPAPVTSESTSQCGSGVLPLLVNGEYLRCPQLGAPCPRAGYICQAGNDGLYCCPLDVEIDMFEETTAVPYQPTLLKLLPEKPCKNCGSKEMQTATTEQPIPKCPFAFREARFETRDEIKTCIGLLDFT</sequence>
<accession>A0ABR1DMJ4</accession>
<dbReference type="Proteomes" id="UP001303046">
    <property type="component" value="Unassembled WGS sequence"/>
</dbReference>
<evidence type="ECO:0000313" key="2">
    <source>
        <dbReference type="Proteomes" id="UP001303046"/>
    </source>
</evidence>
<dbReference type="InterPro" id="IPR006150">
    <property type="entry name" value="Cys_repeat_1"/>
</dbReference>
<protein>
    <recommendedName>
        <fullName evidence="3">EB module</fullName>
    </recommendedName>
</protein>
<keyword evidence="2" id="KW-1185">Reference proteome</keyword>
<reference evidence="1 2" key="1">
    <citation type="submission" date="2023-08" db="EMBL/GenBank/DDBJ databases">
        <title>A Necator americanus chromosomal reference genome.</title>
        <authorList>
            <person name="Ilik V."/>
            <person name="Petrzelkova K.J."/>
            <person name="Pardy F."/>
            <person name="Fuh T."/>
            <person name="Niatou-Singa F.S."/>
            <person name="Gouil Q."/>
            <person name="Baker L."/>
            <person name="Ritchie M.E."/>
            <person name="Jex A.R."/>
            <person name="Gazzola D."/>
            <person name="Li H."/>
            <person name="Toshio Fujiwara R."/>
            <person name="Zhan B."/>
            <person name="Aroian R.V."/>
            <person name="Pafco B."/>
            <person name="Schwarz E.M."/>
        </authorList>
    </citation>
    <scope>NUCLEOTIDE SEQUENCE [LARGE SCALE GENOMIC DNA]</scope>
    <source>
        <strain evidence="1 2">Aroian</strain>
        <tissue evidence="1">Whole animal</tissue>
    </source>
</reference>
<dbReference type="SMART" id="SM00289">
    <property type="entry name" value="WR1"/>
    <property type="match status" value="4"/>
</dbReference>
<proteinExistence type="predicted"/>
<comment type="caution">
    <text evidence="1">The sequence shown here is derived from an EMBL/GenBank/DDBJ whole genome shotgun (WGS) entry which is preliminary data.</text>
</comment>